<dbReference type="AlphaFoldDB" id="A0A0R2JI91"/>
<reference evidence="2 3" key="1">
    <citation type="journal article" date="2015" name="Genome Announc.">
        <title>Expanding the biotechnology potential of lactobacilli through comparative genomics of 213 strains and associated genera.</title>
        <authorList>
            <person name="Sun Z."/>
            <person name="Harris H.M."/>
            <person name="McCann A."/>
            <person name="Guo C."/>
            <person name="Argimon S."/>
            <person name="Zhang W."/>
            <person name="Yang X."/>
            <person name="Jeffery I.B."/>
            <person name="Cooney J.C."/>
            <person name="Kagawa T.F."/>
            <person name="Liu W."/>
            <person name="Song Y."/>
            <person name="Salvetti E."/>
            <person name="Wrobel A."/>
            <person name="Rasinkangas P."/>
            <person name="Parkhill J."/>
            <person name="Rea M.C."/>
            <person name="O'Sullivan O."/>
            <person name="Ritari J."/>
            <person name="Douillard F.P."/>
            <person name="Paul Ross R."/>
            <person name="Yang R."/>
            <person name="Briner A.E."/>
            <person name="Felis G.E."/>
            <person name="de Vos W.M."/>
            <person name="Barrangou R."/>
            <person name="Klaenhammer T.R."/>
            <person name="Caufield P.W."/>
            <person name="Cui Y."/>
            <person name="Zhang H."/>
            <person name="O'Toole P.W."/>
        </authorList>
    </citation>
    <scope>NUCLEOTIDE SEQUENCE [LARGE SCALE GENOMIC DNA]</scope>
    <source>
        <strain evidence="2 3">DSM 20593</strain>
    </source>
</reference>
<keyword evidence="1" id="KW-0812">Transmembrane</keyword>
<sequence>MSSKRNFNEGLEQLSQLGNQRLYKRPKKKNINLMVGSVTALMCLVVLIGIVRTLFLIWTR</sequence>
<evidence type="ECO:0000256" key="1">
    <source>
        <dbReference type="SAM" id="Phobius"/>
    </source>
</evidence>
<dbReference type="RefSeq" id="WP_057754811.1">
    <property type="nucleotide sequence ID" value="NZ_JQBP01000003.1"/>
</dbReference>
<dbReference type="Proteomes" id="UP000051655">
    <property type="component" value="Unassembled WGS sequence"/>
</dbReference>
<gene>
    <name evidence="2" type="ORF">IV73_GL000687</name>
</gene>
<dbReference type="STRING" id="1616.IV73_GL000687"/>
<organism evidence="2 3">
    <name type="scientific">Weissella kandleri</name>
    <dbReference type="NCBI Taxonomy" id="1616"/>
    <lineage>
        <taxon>Bacteria</taxon>
        <taxon>Bacillati</taxon>
        <taxon>Bacillota</taxon>
        <taxon>Bacilli</taxon>
        <taxon>Lactobacillales</taxon>
        <taxon>Lactobacillaceae</taxon>
        <taxon>Weissella</taxon>
    </lineage>
</organism>
<keyword evidence="1" id="KW-0472">Membrane</keyword>
<name>A0A0R2JI91_9LACO</name>
<keyword evidence="1" id="KW-1133">Transmembrane helix</keyword>
<keyword evidence="3" id="KW-1185">Reference proteome</keyword>
<evidence type="ECO:0000313" key="2">
    <source>
        <dbReference type="EMBL" id="KRN74933.1"/>
    </source>
</evidence>
<comment type="caution">
    <text evidence="2">The sequence shown here is derived from an EMBL/GenBank/DDBJ whole genome shotgun (WGS) entry which is preliminary data.</text>
</comment>
<dbReference type="EMBL" id="JQBP01000003">
    <property type="protein sequence ID" value="KRN74933.1"/>
    <property type="molecule type" value="Genomic_DNA"/>
</dbReference>
<accession>A0A0R2JI91</accession>
<proteinExistence type="predicted"/>
<protein>
    <submittedName>
        <fullName evidence="2">Uncharacterized protein</fullName>
    </submittedName>
</protein>
<feature type="transmembrane region" description="Helical" evidence="1">
    <location>
        <begin position="31"/>
        <end position="58"/>
    </location>
</feature>
<evidence type="ECO:0000313" key="3">
    <source>
        <dbReference type="Proteomes" id="UP000051655"/>
    </source>
</evidence>
<dbReference type="PATRIC" id="fig|1616.3.peg.707"/>